<reference evidence="2" key="1">
    <citation type="submission" date="2017-03" db="EMBL/GenBank/DDBJ databases">
        <title>Phytopthora megakarya and P. palmivora, two closely related causual agents of cacao black pod achieved similar genome size and gene model numbers by different mechanisms.</title>
        <authorList>
            <person name="Ali S."/>
            <person name="Shao J."/>
            <person name="Larry D.J."/>
            <person name="Kronmiller B."/>
            <person name="Shen D."/>
            <person name="Strem M.D."/>
            <person name="Melnick R.L."/>
            <person name="Guiltinan M.J."/>
            <person name="Tyler B.M."/>
            <person name="Meinhardt L.W."/>
            <person name="Bailey B.A."/>
        </authorList>
    </citation>
    <scope>NUCLEOTIDE SEQUENCE [LARGE SCALE GENOMIC DNA]</scope>
    <source>
        <strain evidence="2">zdho120</strain>
    </source>
</reference>
<dbReference type="EMBL" id="NBNE01000094">
    <property type="protein sequence ID" value="OWZ22975.1"/>
    <property type="molecule type" value="Genomic_DNA"/>
</dbReference>
<name>A0A225WYU5_9STRA</name>
<sequence length="157" mass="17989">MTAAVREAKIKHAVKRSHSEIEVINLRHTSLNATREKNQYKRDTQGKHAKAYNTSDKNHVKEVLDICQVVIKDDFVRARTARSHRAQADESKYDYNFVIPHAFAIKLDAVLRAEENKRPPLNYFANKAIVASIAGGTPKCNSRPIDLLQEFYNIRMK</sequence>
<organism evidence="1 2">
    <name type="scientific">Phytophthora megakarya</name>
    <dbReference type="NCBI Taxonomy" id="4795"/>
    <lineage>
        <taxon>Eukaryota</taxon>
        <taxon>Sar</taxon>
        <taxon>Stramenopiles</taxon>
        <taxon>Oomycota</taxon>
        <taxon>Peronosporomycetes</taxon>
        <taxon>Peronosporales</taxon>
        <taxon>Peronosporaceae</taxon>
        <taxon>Phytophthora</taxon>
    </lineage>
</organism>
<evidence type="ECO:0000313" key="1">
    <source>
        <dbReference type="EMBL" id="OWZ22975.1"/>
    </source>
</evidence>
<keyword evidence="2" id="KW-1185">Reference proteome</keyword>
<dbReference type="Proteomes" id="UP000198211">
    <property type="component" value="Unassembled WGS sequence"/>
</dbReference>
<accession>A0A225WYU5</accession>
<protein>
    <submittedName>
        <fullName evidence="1">Uncharacterized protein</fullName>
    </submittedName>
</protein>
<evidence type="ECO:0000313" key="2">
    <source>
        <dbReference type="Proteomes" id="UP000198211"/>
    </source>
</evidence>
<dbReference type="AlphaFoldDB" id="A0A225WYU5"/>
<proteinExistence type="predicted"/>
<dbReference type="OrthoDB" id="129096at2759"/>
<gene>
    <name evidence="1" type="ORF">PHMEG_0002215</name>
</gene>
<comment type="caution">
    <text evidence="1">The sequence shown here is derived from an EMBL/GenBank/DDBJ whole genome shotgun (WGS) entry which is preliminary data.</text>
</comment>